<feature type="domain" description="Response regulatory" evidence="2">
    <location>
        <begin position="2"/>
        <end position="115"/>
    </location>
</feature>
<dbReference type="PROSITE" id="PS50930">
    <property type="entry name" value="HTH_LYTTR"/>
    <property type="match status" value="1"/>
</dbReference>
<dbReference type="GO" id="GO:0000160">
    <property type="term" value="P:phosphorelay signal transduction system"/>
    <property type="evidence" value="ECO:0007669"/>
    <property type="project" value="InterPro"/>
</dbReference>
<dbReference type="InterPro" id="IPR007492">
    <property type="entry name" value="LytTR_DNA-bd_dom"/>
</dbReference>
<evidence type="ECO:0000259" key="3">
    <source>
        <dbReference type="PROSITE" id="PS50930"/>
    </source>
</evidence>
<dbReference type="InterPro" id="IPR011006">
    <property type="entry name" value="CheY-like_superfamily"/>
</dbReference>
<dbReference type="Gene3D" id="3.40.50.2300">
    <property type="match status" value="1"/>
</dbReference>
<dbReference type="GO" id="GO:0003677">
    <property type="term" value="F:DNA binding"/>
    <property type="evidence" value="ECO:0007669"/>
    <property type="project" value="UniProtKB-KW"/>
</dbReference>
<evidence type="ECO:0000313" key="5">
    <source>
        <dbReference type="Proteomes" id="UP000192276"/>
    </source>
</evidence>
<organism evidence="4 5">
    <name type="scientific">Niastella populi</name>
    <dbReference type="NCBI Taxonomy" id="550983"/>
    <lineage>
        <taxon>Bacteria</taxon>
        <taxon>Pseudomonadati</taxon>
        <taxon>Bacteroidota</taxon>
        <taxon>Chitinophagia</taxon>
        <taxon>Chitinophagales</taxon>
        <taxon>Chitinophagaceae</taxon>
        <taxon>Niastella</taxon>
    </lineage>
</organism>
<dbReference type="PROSITE" id="PS50110">
    <property type="entry name" value="RESPONSE_REGULATORY"/>
    <property type="match status" value="1"/>
</dbReference>
<dbReference type="Pfam" id="PF04397">
    <property type="entry name" value="LytTR"/>
    <property type="match status" value="1"/>
</dbReference>
<reference evidence="5" key="1">
    <citation type="submission" date="2016-04" db="EMBL/GenBank/DDBJ databases">
        <authorList>
            <person name="Chen L."/>
            <person name="Zhuang W."/>
            <person name="Wang G."/>
        </authorList>
    </citation>
    <scope>NUCLEOTIDE SEQUENCE [LARGE SCALE GENOMIC DNA]</scope>
    <source>
        <strain evidence="5">208</strain>
    </source>
</reference>
<keyword evidence="1" id="KW-0597">Phosphoprotein</keyword>
<dbReference type="STRING" id="550983.A4R26_02165"/>
<keyword evidence="5" id="KW-1185">Reference proteome</keyword>
<gene>
    <name evidence="4" type="ORF">A4R26_02165</name>
</gene>
<evidence type="ECO:0000313" key="4">
    <source>
        <dbReference type="EMBL" id="OQP68624.1"/>
    </source>
</evidence>
<evidence type="ECO:0000256" key="1">
    <source>
        <dbReference type="PROSITE-ProRule" id="PRU00169"/>
    </source>
</evidence>
<dbReference type="OrthoDB" id="9787344at2"/>
<dbReference type="Pfam" id="PF00072">
    <property type="entry name" value="Response_reg"/>
    <property type="match status" value="1"/>
</dbReference>
<dbReference type="EMBL" id="LWBP01000001">
    <property type="protein sequence ID" value="OQP68624.1"/>
    <property type="molecule type" value="Genomic_DNA"/>
</dbReference>
<dbReference type="SMART" id="SM00850">
    <property type="entry name" value="LytTR"/>
    <property type="match status" value="1"/>
</dbReference>
<dbReference type="RefSeq" id="WP_081159314.1">
    <property type="nucleotide sequence ID" value="NZ_LWBP01000001.1"/>
</dbReference>
<dbReference type="SMART" id="SM00448">
    <property type="entry name" value="REC"/>
    <property type="match status" value="1"/>
</dbReference>
<name>A0A1V9GDH2_9BACT</name>
<accession>A0A1V9GDH2</accession>
<dbReference type="Gene3D" id="2.40.50.1020">
    <property type="entry name" value="LytTr DNA-binding domain"/>
    <property type="match status" value="1"/>
</dbReference>
<dbReference type="Proteomes" id="UP000192276">
    <property type="component" value="Unassembled WGS sequence"/>
</dbReference>
<feature type="modified residue" description="4-aspartylphosphate" evidence="1">
    <location>
        <position position="55"/>
    </location>
</feature>
<dbReference type="AlphaFoldDB" id="A0A1V9GDH2"/>
<comment type="caution">
    <text evidence="4">The sequence shown here is derived from an EMBL/GenBank/DDBJ whole genome shotgun (WGS) entry which is preliminary data.</text>
</comment>
<dbReference type="InterPro" id="IPR001789">
    <property type="entry name" value="Sig_transdc_resp-reg_receiver"/>
</dbReference>
<protein>
    <submittedName>
        <fullName evidence="4">DNA-binding response regulator</fullName>
    </submittedName>
</protein>
<feature type="domain" description="HTH LytTR-type" evidence="3">
    <location>
        <begin position="179"/>
        <end position="215"/>
    </location>
</feature>
<dbReference type="SUPFAM" id="SSF52172">
    <property type="entry name" value="CheY-like"/>
    <property type="match status" value="1"/>
</dbReference>
<keyword evidence="4" id="KW-0238">DNA-binding</keyword>
<sequence length="253" mass="28677">MNIAIIEDEQLTAEDLAGLIGSIDNDIRVVALLDSVKNATAFLQQAPAVDLIFSDIQLGDGLSFEIFRTVPIHAPVIFCTAYDEYALDAIKSNGIEYILKPYTGQGIDEAIGRYRRLKDHFSAGPDYEKIIQAITGHKTPDKKASSILVYHRDKILPVGLNEAAVFYIDNELTHVQCFDNRDFVLNQSLDELEELCGSTFFRINRQHLVNRRAIQDANHIRHRKYIVNLSVRFKETLVVSKNRTANFLAWLIK</sequence>
<evidence type="ECO:0000259" key="2">
    <source>
        <dbReference type="PROSITE" id="PS50110"/>
    </source>
</evidence>
<proteinExistence type="predicted"/>